<proteinExistence type="predicted"/>
<reference evidence="1 2" key="1">
    <citation type="journal article" date="2017" name="Plant Biotechnol. J.">
        <title>A comprehensive draft genome sequence for lupin (Lupinus angustifolius), an emerging health food: insights into plant-microbe interactions and legume evolution.</title>
        <authorList>
            <person name="Hane J.K."/>
            <person name="Ming Y."/>
            <person name="Kamphuis L.G."/>
            <person name="Nelson M.N."/>
            <person name="Garg G."/>
            <person name="Atkins C.A."/>
            <person name="Bayer P.E."/>
            <person name="Bravo A."/>
            <person name="Bringans S."/>
            <person name="Cannon S."/>
            <person name="Edwards D."/>
            <person name="Foley R."/>
            <person name="Gao L.L."/>
            <person name="Harrison M.J."/>
            <person name="Huang W."/>
            <person name="Hurgobin B."/>
            <person name="Li S."/>
            <person name="Liu C.W."/>
            <person name="McGrath A."/>
            <person name="Morahan G."/>
            <person name="Murray J."/>
            <person name="Weller J."/>
            <person name="Jian J."/>
            <person name="Singh K.B."/>
        </authorList>
    </citation>
    <scope>NUCLEOTIDE SEQUENCE [LARGE SCALE GENOMIC DNA]</scope>
    <source>
        <strain evidence="2">cv. Tanjil</strain>
        <tissue evidence="1">Whole plant</tissue>
    </source>
</reference>
<dbReference type="Proteomes" id="UP000188354">
    <property type="component" value="Chromosome LG06"/>
</dbReference>
<dbReference type="EMBL" id="CM007366">
    <property type="protein sequence ID" value="OIW09815.1"/>
    <property type="molecule type" value="Genomic_DNA"/>
</dbReference>
<sequence>MRPVLVVEHRELPSPAAGSNTLHLKVDTMDGKGGECQKEYDQWCVSSTPLMLKQSQTCRRPGRIV</sequence>
<dbReference type="AlphaFoldDB" id="A0A4P1RFJ4"/>
<accession>A0A4P1RFJ4</accession>
<evidence type="ECO:0000313" key="2">
    <source>
        <dbReference type="Proteomes" id="UP000188354"/>
    </source>
</evidence>
<evidence type="ECO:0000313" key="1">
    <source>
        <dbReference type="EMBL" id="OIW09815.1"/>
    </source>
</evidence>
<name>A0A4P1RFJ4_LUPAN</name>
<organism evidence="1 2">
    <name type="scientific">Lupinus angustifolius</name>
    <name type="common">Narrow-leaved blue lupine</name>
    <dbReference type="NCBI Taxonomy" id="3871"/>
    <lineage>
        <taxon>Eukaryota</taxon>
        <taxon>Viridiplantae</taxon>
        <taxon>Streptophyta</taxon>
        <taxon>Embryophyta</taxon>
        <taxon>Tracheophyta</taxon>
        <taxon>Spermatophyta</taxon>
        <taxon>Magnoliopsida</taxon>
        <taxon>eudicotyledons</taxon>
        <taxon>Gunneridae</taxon>
        <taxon>Pentapetalae</taxon>
        <taxon>rosids</taxon>
        <taxon>fabids</taxon>
        <taxon>Fabales</taxon>
        <taxon>Fabaceae</taxon>
        <taxon>Papilionoideae</taxon>
        <taxon>50 kb inversion clade</taxon>
        <taxon>genistoids sensu lato</taxon>
        <taxon>core genistoids</taxon>
        <taxon>Genisteae</taxon>
        <taxon>Lupinus</taxon>
    </lineage>
</organism>
<dbReference type="Gramene" id="OIW09815">
    <property type="protein sequence ID" value="OIW09815"/>
    <property type="gene ID" value="TanjilG_32253"/>
</dbReference>
<gene>
    <name evidence="1" type="ORF">TanjilG_32253</name>
</gene>
<protein>
    <submittedName>
        <fullName evidence="1">Uncharacterized protein</fullName>
    </submittedName>
</protein>
<keyword evidence="2" id="KW-1185">Reference proteome</keyword>